<dbReference type="AlphaFoldDB" id="A0A066YMQ4"/>
<dbReference type="HOGENOM" id="CLU_031794_2_0_11"/>
<reference evidence="4 5" key="1">
    <citation type="submission" date="2014-05" db="EMBL/GenBank/DDBJ databases">
        <title>Draft Genome Sequence of Kitasatospora cheerisanensis KCTC 2395.</title>
        <authorList>
            <person name="Nam D.H."/>
        </authorList>
    </citation>
    <scope>NUCLEOTIDE SEQUENCE [LARGE SCALE GENOMIC DNA]</scope>
    <source>
        <strain evidence="4 5">KCTC 2395</strain>
    </source>
</reference>
<keyword evidence="1" id="KW-0597">Phosphoprotein</keyword>
<evidence type="ECO:0000259" key="3">
    <source>
        <dbReference type="PROSITE" id="PS50006"/>
    </source>
</evidence>
<protein>
    <recommendedName>
        <fullName evidence="3">FHA domain-containing protein</fullName>
    </recommendedName>
</protein>
<dbReference type="RefSeq" id="WP_051653449.1">
    <property type="nucleotide sequence ID" value="NZ_KK853997.1"/>
</dbReference>
<dbReference type="InterPro" id="IPR000253">
    <property type="entry name" value="FHA_dom"/>
</dbReference>
<proteinExistence type="predicted"/>
<sequence length="370" mass="38606">MPGSPGPYGAPPQAPAAPPATCPICRTPQTGRYCEECGYDYNLATSARPPGGPAPAGHQPQPAGAPHGHPEPGRAPQPPQSAQHGYGFPPPSPQPPAAPAGFEPSAFEPAAPAPGGFDRQAPYERPQQPFEPQSPYERPGYQQPAPGQAAPPAGYPSAPGAPAAPPAPSSFDKRPPAAFPDGDYERTGPVYAEPSGPQQGHQQQGGDDYGTSFRLTPPGQQGQGQGQPPAAPPQRATWFAVVAADHDYFTDMMTRSGPEAAGLYFPPYTPERRVPLTGRGQLRIGRRSQQRGTVPEIDLSVSPEDPGASHQHALLAEQPDGSWVVVDQDSTNGTTLNGGADTLPPHTAVPLSDGDRIHVGAWTTITVHRA</sequence>
<evidence type="ECO:0000313" key="4">
    <source>
        <dbReference type="EMBL" id="KDN82753.1"/>
    </source>
</evidence>
<feature type="compositionally biased region" description="Low complexity" evidence="2">
    <location>
        <begin position="139"/>
        <end position="161"/>
    </location>
</feature>
<name>A0A066YMQ4_9ACTN</name>
<evidence type="ECO:0000256" key="1">
    <source>
        <dbReference type="ARBA" id="ARBA00022553"/>
    </source>
</evidence>
<dbReference type="Proteomes" id="UP000027178">
    <property type="component" value="Unassembled WGS sequence"/>
</dbReference>
<dbReference type="InterPro" id="IPR050923">
    <property type="entry name" value="Cell_Proc_Reg/RNA_Proc"/>
</dbReference>
<feature type="compositionally biased region" description="Pro residues" evidence="2">
    <location>
        <begin position="88"/>
        <end position="98"/>
    </location>
</feature>
<organism evidence="4 5">
    <name type="scientific">Kitasatospora cheerisanensis KCTC 2395</name>
    <dbReference type="NCBI Taxonomy" id="1348663"/>
    <lineage>
        <taxon>Bacteria</taxon>
        <taxon>Bacillati</taxon>
        <taxon>Actinomycetota</taxon>
        <taxon>Actinomycetes</taxon>
        <taxon>Kitasatosporales</taxon>
        <taxon>Streptomycetaceae</taxon>
        <taxon>Kitasatospora</taxon>
    </lineage>
</organism>
<dbReference type="PANTHER" id="PTHR23308">
    <property type="entry name" value="NUCLEAR INHIBITOR OF PROTEIN PHOSPHATASE-1"/>
    <property type="match status" value="1"/>
</dbReference>
<dbReference type="EMBL" id="JNBY01000103">
    <property type="protein sequence ID" value="KDN82753.1"/>
    <property type="molecule type" value="Genomic_DNA"/>
</dbReference>
<comment type="caution">
    <text evidence="4">The sequence shown here is derived from an EMBL/GenBank/DDBJ whole genome shotgun (WGS) entry which is preliminary data.</text>
</comment>
<feature type="region of interest" description="Disordered" evidence="2">
    <location>
        <begin position="42"/>
        <end position="234"/>
    </location>
</feature>
<feature type="compositionally biased region" description="Low complexity" evidence="2">
    <location>
        <begin position="99"/>
        <end position="117"/>
    </location>
</feature>
<feature type="region of interest" description="Disordered" evidence="2">
    <location>
        <begin position="1"/>
        <end position="25"/>
    </location>
</feature>
<gene>
    <name evidence="4" type="ORF">KCH_54880</name>
</gene>
<dbReference type="OrthoDB" id="5111283at2"/>
<feature type="compositionally biased region" description="Pro residues" evidence="2">
    <location>
        <begin position="1"/>
        <end position="21"/>
    </location>
</feature>
<dbReference type="InterPro" id="IPR008984">
    <property type="entry name" value="SMAD_FHA_dom_sf"/>
</dbReference>
<dbReference type="Pfam" id="PF00498">
    <property type="entry name" value="FHA"/>
    <property type="match status" value="1"/>
</dbReference>
<keyword evidence="5" id="KW-1185">Reference proteome</keyword>
<dbReference type="PATRIC" id="fig|1348663.4.peg.5310"/>
<dbReference type="eggNOG" id="COG1716">
    <property type="taxonomic scope" value="Bacteria"/>
</dbReference>
<evidence type="ECO:0000256" key="2">
    <source>
        <dbReference type="SAM" id="MobiDB-lite"/>
    </source>
</evidence>
<accession>A0A066YMQ4</accession>
<feature type="compositionally biased region" description="Low complexity" evidence="2">
    <location>
        <begin position="196"/>
        <end position="210"/>
    </location>
</feature>
<evidence type="ECO:0000313" key="5">
    <source>
        <dbReference type="Proteomes" id="UP000027178"/>
    </source>
</evidence>
<feature type="domain" description="FHA" evidence="3">
    <location>
        <begin position="282"/>
        <end position="338"/>
    </location>
</feature>
<dbReference type="Gene3D" id="2.60.200.20">
    <property type="match status" value="1"/>
</dbReference>
<dbReference type="PROSITE" id="PS50006">
    <property type="entry name" value="FHA_DOMAIN"/>
    <property type="match status" value="1"/>
</dbReference>
<feature type="region of interest" description="Disordered" evidence="2">
    <location>
        <begin position="286"/>
        <end position="310"/>
    </location>
</feature>
<feature type="compositionally biased region" description="Low complexity" evidence="2">
    <location>
        <begin position="55"/>
        <end position="67"/>
    </location>
</feature>
<dbReference type="SUPFAM" id="SSF49879">
    <property type="entry name" value="SMAD/FHA domain"/>
    <property type="match status" value="1"/>
</dbReference>
<dbReference type="CDD" id="cd00060">
    <property type="entry name" value="FHA"/>
    <property type="match status" value="1"/>
</dbReference>